<evidence type="ECO:0000313" key="3">
    <source>
        <dbReference type="Proteomes" id="UP000290189"/>
    </source>
</evidence>
<feature type="compositionally biased region" description="Low complexity" evidence="1">
    <location>
        <begin position="40"/>
        <end position="64"/>
    </location>
</feature>
<keyword evidence="2" id="KW-0496">Mitochondrion</keyword>
<evidence type="ECO:0000313" key="2">
    <source>
        <dbReference type="EMBL" id="SPQ93132.1"/>
    </source>
</evidence>
<sequence>MPVFAPRLPSRASSSRARPRPARAARPGTKAKKVAQRVSAQDGGPARAASAARSSAGRDAQRAGPSEQRRVPTPTVQVPACVRRDASWRPDRTQWLFNKMQLGRDRRAVRGPEPVPAPRHRYASSDDPHERVQEYRRAFERMRETVEFLLFEYYIEQEDRELRRIVAAVDRLPEPTPSYTWRPRPPAVQQPPEVHRLVRTAGVVVRSRRRRYGQPEALGMIGAGPVRVDSYVPEAGHPLIRPLVGQVPLAPVVEVGTRIALLAARRLAPVSGGVVERQEGGCRPSALRRQTPHYNAVRQALQASLNGRKRPGPAPRSSSPTVSGYLRPELLFARHGRGRGPESLSSSPDALRRSAGASLNGKRGGSDRVPRLGRLVARFQGTSALNLFVRLVMVEVGTWIALLAARRLAPTPHYNAVRQAMQASLKGRKRPGPPPRSSSRTVSGYALNLFVHPRWLRSGPRVVLGVAKRPVSVSGDFAKYPLRRLRPAWARFAAPVPSLEHHFPLLFKYLVDPFVAVLRPERAALATTALPADRCHLIQQATRLAAWADVVTTTVSVHTLARVQPTSNKDAWRR</sequence>
<dbReference type="Proteomes" id="UP000290189">
    <property type="component" value="Unassembled WGS sequence"/>
</dbReference>
<feature type="region of interest" description="Disordered" evidence="1">
    <location>
        <begin position="273"/>
        <end position="323"/>
    </location>
</feature>
<feature type="region of interest" description="Disordered" evidence="1">
    <location>
        <begin position="336"/>
        <end position="367"/>
    </location>
</feature>
<reference evidence="2 3" key="1">
    <citation type="submission" date="2018-03" db="EMBL/GenBank/DDBJ databases">
        <authorList>
            <person name="Fogelqvist J."/>
        </authorList>
    </citation>
    <scope>NUCLEOTIDE SEQUENCE [LARGE SCALE GENOMIC DNA]</scope>
</reference>
<dbReference type="AlphaFoldDB" id="A0A3P3XZ11"/>
<organism evidence="2 3">
    <name type="scientific">Plasmodiophora brassicae</name>
    <name type="common">Clubroot disease agent</name>
    <dbReference type="NCBI Taxonomy" id="37360"/>
    <lineage>
        <taxon>Eukaryota</taxon>
        <taxon>Sar</taxon>
        <taxon>Rhizaria</taxon>
        <taxon>Endomyxa</taxon>
        <taxon>Phytomyxea</taxon>
        <taxon>Plasmodiophorida</taxon>
        <taxon>Plasmodiophoridae</taxon>
        <taxon>Plasmodiophora</taxon>
    </lineage>
</organism>
<protein>
    <submittedName>
        <fullName evidence="2">Uncharacterized protein</fullName>
    </submittedName>
</protein>
<name>A0A3P3XZ11_PLABS</name>
<dbReference type="EMBL" id="OVEO01000001">
    <property type="protein sequence ID" value="SPQ93132.1"/>
    <property type="molecule type" value="Genomic_DNA"/>
</dbReference>
<evidence type="ECO:0000256" key="1">
    <source>
        <dbReference type="SAM" id="MobiDB-lite"/>
    </source>
</evidence>
<feature type="region of interest" description="Disordered" evidence="1">
    <location>
        <begin position="1"/>
        <end position="77"/>
    </location>
</feature>
<feature type="compositionally biased region" description="Low complexity" evidence="1">
    <location>
        <begin position="1"/>
        <end position="16"/>
    </location>
</feature>
<gene>
    <name evidence="2" type="ORF">PLBR_LOCUS347</name>
</gene>
<accession>A0A3P3XZ11</accession>
<feature type="region of interest" description="Disordered" evidence="1">
    <location>
        <begin position="109"/>
        <end position="129"/>
    </location>
</feature>
<proteinExistence type="predicted"/>
<feature type="compositionally biased region" description="Basic residues" evidence="1">
    <location>
        <begin position="17"/>
        <end position="35"/>
    </location>
</feature>
<geneLocation type="mitochondrion" evidence="2"/>